<proteinExistence type="predicted"/>
<dbReference type="AlphaFoldDB" id="X0VPK5"/>
<feature type="non-terminal residue" evidence="1">
    <location>
        <position position="45"/>
    </location>
</feature>
<reference evidence="1" key="1">
    <citation type="journal article" date="2014" name="Front. Microbiol.">
        <title>High frequency of phylogenetically diverse reductive dehalogenase-homologous genes in deep subseafloor sedimentary metagenomes.</title>
        <authorList>
            <person name="Kawai M."/>
            <person name="Futagami T."/>
            <person name="Toyoda A."/>
            <person name="Takaki Y."/>
            <person name="Nishi S."/>
            <person name="Hori S."/>
            <person name="Arai W."/>
            <person name="Tsubouchi T."/>
            <person name="Morono Y."/>
            <person name="Uchiyama I."/>
            <person name="Ito T."/>
            <person name="Fujiyama A."/>
            <person name="Inagaki F."/>
            <person name="Takami H."/>
        </authorList>
    </citation>
    <scope>NUCLEOTIDE SEQUENCE</scope>
    <source>
        <strain evidence="1">Expedition CK06-06</strain>
    </source>
</reference>
<organism evidence="1">
    <name type="scientific">marine sediment metagenome</name>
    <dbReference type="NCBI Taxonomy" id="412755"/>
    <lineage>
        <taxon>unclassified sequences</taxon>
        <taxon>metagenomes</taxon>
        <taxon>ecological metagenomes</taxon>
    </lineage>
</organism>
<gene>
    <name evidence="1" type="ORF">S01H1_58508</name>
</gene>
<sequence length="45" mass="5336">MNEAAQRVVAKLVERAKEGDRRYGPRWDGWDSTRMLVELQEELMD</sequence>
<protein>
    <submittedName>
        <fullName evidence="1">Uncharacterized protein</fullName>
    </submittedName>
</protein>
<evidence type="ECO:0000313" key="1">
    <source>
        <dbReference type="EMBL" id="GAG20170.1"/>
    </source>
</evidence>
<dbReference type="EMBL" id="BARS01038224">
    <property type="protein sequence ID" value="GAG20170.1"/>
    <property type="molecule type" value="Genomic_DNA"/>
</dbReference>
<accession>X0VPK5</accession>
<comment type="caution">
    <text evidence="1">The sequence shown here is derived from an EMBL/GenBank/DDBJ whole genome shotgun (WGS) entry which is preliminary data.</text>
</comment>
<name>X0VPK5_9ZZZZ</name>